<name>A0A1M6SCQ2_9BRAD</name>
<protein>
    <submittedName>
        <fullName evidence="1">Uncharacterized protein</fullName>
    </submittedName>
</protein>
<accession>A0A1M6SCQ2</accession>
<evidence type="ECO:0000313" key="1">
    <source>
        <dbReference type="EMBL" id="SHK42542.1"/>
    </source>
</evidence>
<proteinExistence type="predicted"/>
<dbReference type="EMBL" id="LT670844">
    <property type="protein sequence ID" value="SHK42542.1"/>
    <property type="molecule type" value="Genomic_DNA"/>
</dbReference>
<dbReference type="Proteomes" id="UP000189935">
    <property type="component" value="Chromosome I"/>
</dbReference>
<sequence>MLQRKCEFAGLQRDLAWTSAILWIGQACHSGAMAPPHKSQLRRPPDRAPLDDLYDYARAPARRGRRRAKRASMTWAVTDDWPKDVPVTETEIDVFEAWFGDLFDELFGKD</sequence>
<dbReference type="AlphaFoldDB" id="A0A1M6SCQ2"/>
<organism evidence="1 2">
    <name type="scientific">Bradyrhizobium lablabi</name>
    <dbReference type="NCBI Taxonomy" id="722472"/>
    <lineage>
        <taxon>Bacteria</taxon>
        <taxon>Pseudomonadati</taxon>
        <taxon>Pseudomonadota</taxon>
        <taxon>Alphaproteobacteria</taxon>
        <taxon>Hyphomicrobiales</taxon>
        <taxon>Nitrobacteraceae</taxon>
        <taxon>Bradyrhizobium</taxon>
    </lineage>
</organism>
<reference evidence="1 2" key="1">
    <citation type="submission" date="2016-11" db="EMBL/GenBank/DDBJ databases">
        <authorList>
            <person name="Jaros S."/>
            <person name="Januszkiewicz K."/>
            <person name="Wedrychowicz H."/>
        </authorList>
    </citation>
    <scope>NUCLEOTIDE SEQUENCE [LARGE SCALE GENOMIC DNA]</scope>
    <source>
        <strain evidence="1 2">GAS499</strain>
    </source>
</reference>
<gene>
    <name evidence="1" type="ORF">SAMN05444159_3231</name>
</gene>
<evidence type="ECO:0000313" key="2">
    <source>
        <dbReference type="Proteomes" id="UP000189935"/>
    </source>
</evidence>
<dbReference type="PROSITE" id="PS51257">
    <property type="entry name" value="PROKAR_LIPOPROTEIN"/>
    <property type="match status" value="1"/>
</dbReference>
<dbReference type="OrthoDB" id="7193207at2"/>
<dbReference type="RefSeq" id="WP_154071322.1">
    <property type="nucleotide sequence ID" value="NZ_LT670844.1"/>
</dbReference>